<accession>A0A830FMR7</accession>
<comment type="caution">
    <text evidence="2">The sequence shown here is derived from an EMBL/GenBank/DDBJ whole genome shotgun (WGS) entry which is preliminary data.</text>
</comment>
<evidence type="ECO:0000256" key="1">
    <source>
        <dbReference type="SAM" id="MobiDB-lite"/>
    </source>
</evidence>
<name>A0A830FMR7_9EURY</name>
<keyword evidence="3" id="KW-1185">Reference proteome</keyword>
<feature type="compositionally biased region" description="Basic and acidic residues" evidence="1">
    <location>
        <begin position="78"/>
        <end position="87"/>
    </location>
</feature>
<dbReference type="OrthoDB" id="262506at2157"/>
<proteinExistence type="predicted"/>
<dbReference type="EMBL" id="BMPG01000004">
    <property type="protein sequence ID" value="GGL68125.1"/>
    <property type="molecule type" value="Genomic_DNA"/>
</dbReference>
<dbReference type="RefSeq" id="WP_188979953.1">
    <property type="nucleotide sequence ID" value="NZ_BMPG01000004.1"/>
</dbReference>
<reference evidence="2" key="2">
    <citation type="submission" date="2020-09" db="EMBL/GenBank/DDBJ databases">
        <authorList>
            <person name="Sun Q."/>
            <person name="Ohkuma M."/>
        </authorList>
    </citation>
    <scope>NUCLEOTIDE SEQUENCE</scope>
    <source>
        <strain evidence="2">JCM 19596</strain>
    </source>
</reference>
<evidence type="ECO:0008006" key="4">
    <source>
        <dbReference type="Google" id="ProtNLM"/>
    </source>
</evidence>
<evidence type="ECO:0000313" key="2">
    <source>
        <dbReference type="EMBL" id="GGL68125.1"/>
    </source>
</evidence>
<evidence type="ECO:0000313" key="3">
    <source>
        <dbReference type="Proteomes" id="UP000607197"/>
    </source>
</evidence>
<dbReference type="Proteomes" id="UP000607197">
    <property type="component" value="Unassembled WGS sequence"/>
</dbReference>
<dbReference type="SUPFAM" id="SSF102712">
    <property type="entry name" value="JAB1/MPN domain"/>
    <property type="match status" value="1"/>
</dbReference>
<organism evidence="2 3">
    <name type="scientific">Halocalculus aciditolerans</name>
    <dbReference type="NCBI Taxonomy" id="1383812"/>
    <lineage>
        <taxon>Archaea</taxon>
        <taxon>Methanobacteriati</taxon>
        <taxon>Methanobacteriota</taxon>
        <taxon>Stenosarchaea group</taxon>
        <taxon>Halobacteria</taxon>
        <taxon>Halobacteriales</taxon>
        <taxon>Halobacteriaceae</taxon>
        <taxon>Halocalculus</taxon>
    </lineage>
</organism>
<dbReference type="AlphaFoldDB" id="A0A830FMR7"/>
<gene>
    <name evidence="2" type="ORF">GCM10009039_27660</name>
</gene>
<reference evidence="2" key="1">
    <citation type="journal article" date="2014" name="Int. J. Syst. Evol. Microbiol.">
        <title>Complete genome sequence of Corynebacterium casei LMG S-19264T (=DSM 44701T), isolated from a smear-ripened cheese.</title>
        <authorList>
            <consortium name="US DOE Joint Genome Institute (JGI-PGF)"/>
            <person name="Walter F."/>
            <person name="Albersmeier A."/>
            <person name="Kalinowski J."/>
            <person name="Ruckert C."/>
        </authorList>
    </citation>
    <scope>NUCLEOTIDE SEQUENCE</scope>
    <source>
        <strain evidence="2">JCM 19596</strain>
    </source>
</reference>
<feature type="compositionally biased region" description="Acidic residues" evidence="1">
    <location>
        <begin position="8"/>
        <end position="20"/>
    </location>
</feature>
<feature type="region of interest" description="Disordered" evidence="1">
    <location>
        <begin position="1"/>
        <end position="87"/>
    </location>
</feature>
<sequence length="259" mass="28540">MFGNWFGGDDENEQEADEGEWSVSVSSNVDHLADTDVTLSVDHVYSRERDGGTSTTGSVSPSTPRKPSKPGTEDGPEDVTRGKMAFPRDKPFMQAMEIRGKNGAHPRVETVYVVTGDTYTRPTDVFALDDPKFFSKATPTAVSSYGKQMAKQVAANFADGEAPRLVARFHTHPSGKVIPSATDQKSAEKIRTQFEEALGTTDFEFFHGIHAYREASVGPGERHAPEQTGSNVCWYGEQYRHELGVFDARFQTPKEVVVE</sequence>
<feature type="compositionally biased region" description="Low complexity" evidence="1">
    <location>
        <begin position="52"/>
        <end position="63"/>
    </location>
</feature>
<protein>
    <recommendedName>
        <fullName evidence="4">JAB domain-containing protein</fullName>
    </recommendedName>
</protein>